<protein>
    <recommendedName>
        <fullName evidence="1">Ricin B lectin domain-containing protein</fullName>
    </recommendedName>
</protein>
<evidence type="ECO:0000259" key="1">
    <source>
        <dbReference type="Pfam" id="PF14200"/>
    </source>
</evidence>
<reference evidence="3" key="1">
    <citation type="journal article" date="2017" name="Nat. Microbiol.">
        <title>Global analysis of biosynthetic gene clusters reveals vast potential of secondary metabolite production in Penicillium species.</title>
        <authorList>
            <person name="Nielsen J.C."/>
            <person name="Grijseels S."/>
            <person name="Prigent S."/>
            <person name="Ji B."/>
            <person name="Dainat J."/>
            <person name="Nielsen K.F."/>
            <person name="Frisvad J.C."/>
            <person name="Workman M."/>
            <person name="Nielsen J."/>
        </authorList>
    </citation>
    <scope>NUCLEOTIDE SEQUENCE [LARGE SCALE GENOMIC DNA]</scope>
    <source>
        <strain evidence="3">IBT 13039</strain>
    </source>
</reference>
<comment type="caution">
    <text evidence="2">The sequence shown here is derived from an EMBL/GenBank/DDBJ whole genome shotgun (WGS) entry which is preliminary data.</text>
</comment>
<name>A0A1V6XXI3_PENNA</name>
<dbReference type="AlphaFoldDB" id="A0A1V6XXI3"/>
<feature type="domain" description="Ricin B lectin" evidence="1">
    <location>
        <begin position="49"/>
        <end position="136"/>
    </location>
</feature>
<dbReference type="OMA" id="GNGAFYI"/>
<gene>
    <name evidence="2" type="ORF">PENNAL_c0049G06812</name>
</gene>
<dbReference type="InterPro" id="IPR000772">
    <property type="entry name" value="Ricin_B_lectin"/>
</dbReference>
<evidence type="ECO:0000313" key="3">
    <source>
        <dbReference type="Proteomes" id="UP000191691"/>
    </source>
</evidence>
<keyword evidence="3" id="KW-1185">Reference proteome</keyword>
<dbReference type="Proteomes" id="UP000191691">
    <property type="component" value="Unassembled WGS sequence"/>
</dbReference>
<dbReference type="Gene3D" id="2.80.10.50">
    <property type="match status" value="1"/>
</dbReference>
<accession>A0A1V6XXI3</accession>
<organism evidence="2 3">
    <name type="scientific">Penicillium nalgiovense</name>
    <dbReference type="NCBI Taxonomy" id="60175"/>
    <lineage>
        <taxon>Eukaryota</taxon>
        <taxon>Fungi</taxon>
        <taxon>Dikarya</taxon>
        <taxon>Ascomycota</taxon>
        <taxon>Pezizomycotina</taxon>
        <taxon>Eurotiomycetes</taxon>
        <taxon>Eurotiomycetidae</taxon>
        <taxon>Eurotiales</taxon>
        <taxon>Aspergillaceae</taxon>
        <taxon>Penicillium</taxon>
    </lineage>
</organism>
<dbReference type="Pfam" id="PF14200">
    <property type="entry name" value="RicinB_lectin_2"/>
    <property type="match status" value="1"/>
</dbReference>
<proteinExistence type="predicted"/>
<dbReference type="SUPFAM" id="SSF50370">
    <property type="entry name" value="Ricin B-like lectins"/>
    <property type="match status" value="1"/>
</dbReference>
<sequence length="151" mass="17001">MSDFTGPGKYKIWSRHSDKVLNIRGGDEEGTRVGIWPDLTNGKYGEYYQQYVIAAAGNDEYLILHQKKGLYMTATKGGSDDVHLNWTSPMNPDARWKIIPVRDGSGAYSIESVGNPGQVLDIKESRTADDSPVLTWNRTKNNNQQFFLRMA</sequence>
<dbReference type="InterPro" id="IPR035992">
    <property type="entry name" value="Ricin_B-like_lectins"/>
</dbReference>
<dbReference type="EMBL" id="MOOB01000049">
    <property type="protein sequence ID" value="OQE79860.1"/>
    <property type="molecule type" value="Genomic_DNA"/>
</dbReference>
<evidence type="ECO:0000313" key="2">
    <source>
        <dbReference type="EMBL" id="OQE79860.1"/>
    </source>
</evidence>